<comment type="caution">
    <text evidence="1">The sequence shown here is derived from an EMBL/GenBank/DDBJ whole genome shotgun (WGS) entry which is preliminary data.</text>
</comment>
<keyword evidence="2" id="KW-1185">Reference proteome</keyword>
<dbReference type="RefSeq" id="WP_186868498.1">
    <property type="nucleotide sequence ID" value="NZ_JACOOL010000002.1"/>
</dbReference>
<gene>
    <name evidence="1" type="ORF">H8S33_02955</name>
</gene>
<reference evidence="1" key="1">
    <citation type="submission" date="2020-08" db="EMBL/GenBank/DDBJ databases">
        <title>Genome public.</title>
        <authorList>
            <person name="Liu C."/>
            <person name="Sun Q."/>
        </authorList>
    </citation>
    <scope>NUCLEOTIDE SEQUENCE</scope>
    <source>
        <strain evidence="1">BX22</strain>
    </source>
</reference>
<sequence length="51" mass="5641">MKELVGICNRCGIEVYCENGFLDGHHDGEELLCKLCVLKGNKAKHMSAVSF</sequence>
<dbReference type="EMBL" id="JACOOL010000002">
    <property type="protein sequence ID" value="MBC5635777.1"/>
    <property type="molecule type" value="Genomic_DNA"/>
</dbReference>
<dbReference type="AlphaFoldDB" id="A0A923L3F4"/>
<dbReference type="Proteomes" id="UP000637359">
    <property type="component" value="Unassembled WGS sequence"/>
</dbReference>
<name>A0A923L3F4_9BACI</name>
<proteinExistence type="predicted"/>
<accession>A0A923L3F4</accession>
<protein>
    <submittedName>
        <fullName evidence="1">Uncharacterized protein</fullName>
    </submittedName>
</protein>
<evidence type="ECO:0000313" key="1">
    <source>
        <dbReference type="EMBL" id="MBC5635777.1"/>
    </source>
</evidence>
<organism evidence="1 2">
    <name type="scientific">Ornithinibacillus hominis</name>
    <dbReference type="NCBI Taxonomy" id="2763055"/>
    <lineage>
        <taxon>Bacteria</taxon>
        <taxon>Bacillati</taxon>
        <taxon>Bacillota</taxon>
        <taxon>Bacilli</taxon>
        <taxon>Bacillales</taxon>
        <taxon>Bacillaceae</taxon>
        <taxon>Ornithinibacillus</taxon>
    </lineage>
</organism>
<evidence type="ECO:0000313" key="2">
    <source>
        <dbReference type="Proteomes" id="UP000637359"/>
    </source>
</evidence>